<protein>
    <submittedName>
        <fullName evidence="1">Uncharacterized protein</fullName>
    </submittedName>
</protein>
<gene>
    <name evidence="1" type="ORF">BaRGS_00029289</name>
</gene>
<accession>A0ABD0JY87</accession>
<dbReference type="AlphaFoldDB" id="A0ABD0JY87"/>
<comment type="caution">
    <text evidence="1">The sequence shown here is derived from an EMBL/GenBank/DDBJ whole genome shotgun (WGS) entry which is preliminary data.</text>
</comment>
<name>A0ABD0JY87_9CAEN</name>
<proteinExistence type="predicted"/>
<evidence type="ECO:0000313" key="1">
    <source>
        <dbReference type="EMBL" id="KAK7479473.1"/>
    </source>
</evidence>
<dbReference type="Proteomes" id="UP001519460">
    <property type="component" value="Unassembled WGS sequence"/>
</dbReference>
<evidence type="ECO:0000313" key="2">
    <source>
        <dbReference type="Proteomes" id="UP001519460"/>
    </source>
</evidence>
<sequence>MMSSSSSGLQRIDQSEHGVRWRVPTCARALVQKYARCLLAALSSVNFTSGPASSSFHVQMLASHPQLSVIKPIPIRCVRVRLADHEVLFIYWPTTATPDLSDFHAPSCMKISPTEQNGALCD</sequence>
<keyword evidence="2" id="KW-1185">Reference proteome</keyword>
<reference evidence="1 2" key="1">
    <citation type="journal article" date="2023" name="Sci. Data">
        <title>Genome assembly of the Korean intertidal mud-creeper Batillaria attramentaria.</title>
        <authorList>
            <person name="Patra A.K."/>
            <person name="Ho P.T."/>
            <person name="Jun S."/>
            <person name="Lee S.J."/>
            <person name="Kim Y."/>
            <person name="Won Y.J."/>
        </authorList>
    </citation>
    <scope>NUCLEOTIDE SEQUENCE [LARGE SCALE GENOMIC DNA]</scope>
    <source>
        <strain evidence="1">Wonlab-2016</strain>
    </source>
</reference>
<dbReference type="EMBL" id="JACVVK020000302">
    <property type="protein sequence ID" value="KAK7479473.1"/>
    <property type="molecule type" value="Genomic_DNA"/>
</dbReference>
<organism evidence="1 2">
    <name type="scientific">Batillaria attramentaria</name>
    <dbReference type="NCBI Taxonomy" id="370345"/>
    <lineage>
        <taxon>Eukaryota</taxon>
        <taxon>Metazoa</taxon>
        <taxon>Spiralia</taxon>
        <taxon>Lophotrochozoa</taxon>
        <taxon>Mollusca</taxon>
        <taxon>Gastropoda</taxon>
        <taxon>Caenogastropoda</taxon>
        <taxon>Sorbeoconcha</taxon>
        <taxon>Cerithioidea</taxon>
        <taxon>Batillariidae</taxon>
        <taxon>Batillaria</taxon>
    </lineage>
</organism>